<dbReference type="PROSITE" id="PS00107">
    <property type="entry name" value="PROTEIN_KINASE_ATP"/>
    <property type="match status" value="1"/>
</dbReference>
<organism evidence="7 8">
    <name type="scientific">Lacipirellula parvula</name>
    <dbReference type="NCBI Taxonomy" id="2650471"/>
    <lineage>
        <taxon>Bacteria</taxon>
        <taxon>Pseudomonadati</taxon>
        <taxon>Planctomycetota</taxon>
        <taxon>Planctomycetia</taxon>
        <taxon>Pirellulales</taxon>
        <taxon>Lacipirellulaceae</taxon>
        <taxon>Lacipirellula</taxon>
    </lineage>
</organism>
<keyword evidence="1" id="KW-0808">Transferase</keyword>
<reference evidence="8" key="1">
    <citation type="submission" date="2019-10" db="EMBL/GenBank/DDBJ databases">
        <title>Lacipirellula parvula gen. nov., sp. nov., representing a lineage of planctomycetes widespread in freshwater anoxic habitats, and description of the family Lacipirellulaceae.</title>
        <authorList>
            <person name="Dedysh S.N."/>
            <person name="Kulichevskaya I.S."/>
            <person name="Beletsky A.V."/>
            <person name="Rakitin A.L."/>
            <person name="Mardanov A.V."/>
            <person name="Ivanova A.A."/>
            <person name="Saltykova V.X."/>
            <person name="Rijpstra W.I.C."/>
            <person name="Sinninghe Damste J.S."/>
            <person name="Ravin N.V."/>
        </authorList>
    </citation>
    <scope>NUCLEOTIDE SEQUENCE [LARGE SCALE GENOMIC DNA]</scope>
    <source>
        <strain evidence="8">PX69</strain>
    </source>
</reference>
<dbReference type="GO" id="GO:0004674">
    <property type="term" value="F:protein serine/threonine kinase activity"/>
    <property type="evidence" value="ECO:0007669"/>
    <property type="project" value="TreeGrafter"/>
</dbReference>
<feature type="binding site" evidence="5">
    <location>
        <position position="139"/>
    </location>
    <ligand>
        <name>ATP</name>
        <dbReference type="ChEBI" id="CHEBI:30616"/>
    </ligand>
</feature>
<sequence length="720" mass="78776">METNASYDSIRVEADALRVVAELQTLLESDKDHSFVVERAIERFSNFSDVDHAPSIEDYSRWLTPLGESLRSSICRQLEVEGYFNRQSWFHAISEVADWPEAGDRVGAFLLMEQVGKGAHSRVFLCRQAGVGDRQVIVKFTRNSLLEADLLGRLRHPNIVPIYSASSDPQTKLAHICMPFVGRSTLCEFIEADARQDARAGDLLLSVANASRRPTDSVEVAEAAPARPRFYDKHDCVAWVGWRLALALAHAHDQGVVHGDVKPSNVLLSWDGTPLLMDFNLSGSLSHSVEAKGGTLPYMPPEQLQAVGLEFGDAAYDQRSDLFSLGILLYEALSGRLPFPLSTAPGDRRSLATELLQQQRKGFVRLLALDATIPPRLAAAVERCIAFDPLERHQSAGALADILGAAFTARGRLQRAARRRRRPLIACTIAFSALIAGSGVLYASRPSEDARLFNAGIAMMQEGRLADARISLERSLMLQADAPAVQFALGLALLRAGDALRAQECFLKVNRQQPSAVAAAYIAYCDCKLNDFSGGIPTGEIAFKLAGDCPEVMNNLALAYQLGQGRLSPEDKLLAAQEKLSRASAALPNSPSVRYNRLLLQLSLSGLSITSVSHEDAMSAIRLAEEYPLDKKLQVDAARLLSMRARVDPAMQAEAIKCLERAVEQGYRISTTTPAWLPLHSSAQFSELAINSQIAKPKQRYQRFVELAIEPASLLPVGLQ</sequence>
<dbReference type="InterPro" id="IPR011990">
    <property type="entry name" value="TPR-like_helical_dom_sf"/>
</dbReference>
<dbReference type="SUPFAM" id="SSF48452">
    <property type="entry name" value="TPR-like"/>
    <property type="match status" value="1"/>
</dbReference>
<dbReference type="PROSITE" id="PS00108">
    <property type="entry name" value="PROTEIN_KINASE_ST"/>
    <property type="match status" value="1"/>
</dbReference>
<dbReference type="InterPro" id="IPR000719">
    <property type="entry name" value="Prot_kinase_dom"/>
</dbReference>
<dbReference type="SMART" id="SM00220">
    <property type="entry name" value="S_TKc"/>
    <property type="match status" value="1"/>
</dbReference>
<dbReference type="InterPro" id="IPR008271">
    <property type="entry name" value="Ser/Thr_kinase_AS"/>
</dbReference>
<dbReference type="InterPro" id="IPR011009">
    <property type="entry name" value="Kinase-like_dom_sf"/>
</dbReference>
<protein>
    <recommendedName>
        <fullName evidence="6">Protein kinase domain-containing protein</fullName>
    </recommendedName>
</protein>
<dbReference type="PANTHER" id="PTHR43289:SF34">
    <property type="entry name" value="SERINE_THREONINE-PROTEIN KINASE YBDM-RELATED"/>
    <property type="match status" value="1"/>
</dbReference>
<evidence type="ECO:0000256" key="2">
    <source>
        <dbReference type="ARBA" id="ARBA00022741"/>
    </source>
</evidence>
<evidence type="ECO:0000256" key="3">
    <source>
        <dbReference type="ARBA" id="ARBA00022777"/>
    </source>
</evidence>
<dbReference type="AlphaFoldDB" id="A0A5K7XLT9"/>
<dbReference type="Gene3D" id="1.25.40.10">
    <property type="entry name" value="Tetratricopeptide repeat domain"/>
    <property type="match status" value="1"/>
</dbReference>
<feature type="domain" description="Protein kinase" evidence="6">
    <location>
        <begin position="109"/>
        <end position="408"/>
    </location>
</feature>
<evidence type="ECO:0000313" key="7">
    <source>
        <dbReference type="EMBL" id="BBO35656.1"/>
    </source>
</evidence>
<dbReference type="SUPFAM" id="SSF56112">
    <property type="entry name" value="Protein kinase-like (PK-like)"/>
    <property type="match status" value="1"/>
</dbReference>
<keyword evidence="8" id="KW-1185">Reference proteome</keyword>
<dbReference type="EMBL" id="AP021861">
    <property type="protein sequence ID" value="BBO35656.1"/>
    <property type="molecule type" value="Genomic_DNA"/>
</dbReference>
<dbReference type="PROSITE" id="PS50011">
    <property type="entry name" value="PROTEIN_KINASE_DOM"/>
    <property type="match status" value="1"/>
</dbReference>
<dbReference type="Gene3D" id="1.10.510.10">
    <property type="entry name" value="Transferase(Phosphotransferase) domain 1"/>
    <property type="match status" value="2"/>
</dbReference>
<dbReference type="PANTHER" id="PTHR43289">
    <property type="entry name" value="MITOGEN-ACTIVATED PROTEIN KINASE KINASE KINASE 20-RELATED"/>
    <property type="match status" value="1"/>
</dbReference>
<dbReference type="KEGG" id="lpav:PLANPX_5268"/>
<keyword evidence="4 5" id="KW-0067">ATP-binding</keyword>
<proteinExistence type="predicted"/>
<evidence type="ECO:0000256" key="4">
    <source>
        <dbReference type="ARBA" id="ARBA00022840"/>
    </source>
</evidence>
<evidence type="ECO:0000256" key="5">
    <source>
        <dbReference type="PROSITE-ProRule" id="PRU10141"/>
    </source>
</evidence>
<dbReference type="CDD" id="cd14014">
    <property type="entry name" value="STKc_PknB_like"/>
    <property type="match status" value="1"/>
</dbReference>
<name>A0A5K7XLT9_9BACT</name>
<accession>A0A5K7XLT9</accession>
<dbReference type="InterPro" id="IPR017441">
    <property type="entry name" value="Protein_kinase_ATP_BS"/>
</dbReference>
<dbReference type="RefSeq" id="WP_152100993.1">
    <property type="nucleotide sequence ID" value="NZ_AP021861.1"/>
</dbReference>
<dbReference type="GO" id="GO:0005524">
    <property type="term" value="F:ATP binding"/>
    <property type="evidence" value="ECO:0007669"/>
    <property type="project" value="UniProtKB-UniRule"/>
</dbReference>
<evidence type="ECO:0000259" key="6">
    <source>
        <dbReference type="PROSITE" id="PS50011"/>
    </source>
</evidence>
<dbReference type="Proteomes" id="UP000326837">
    <property type="component" value="Chromosome"/>
</dbReference>
<dbReference type="Pfam" id="PF00069">
    <property type="entry name" value="Pkinase"/>
    <property type="match status" value="1"/>
</dbReference>
<keyword evidence="2 5" id="KW-0547">Nucleotide-binding</keyword>
<gene>
    <name evidence="7" type="ORF">PLANPX_5268</name>
</gene>
<evidence type="ECO:0000313" key="8">
    <source>
        <dbReference type="Proteomes" id="UP000326837"/>
    </source>
</evidence>
<evidence type="ECO:0000256" key="1">
    <source>
        <dbReference type="ARBA" id="ARBA00022679"/>
    </source>
</evidence>
<keyword evidence="3" id="KW-0418">Kinase</keyword>